<keyword evidence="5" id="KW-0378">Hydrolase</keyword>
<evidence type="ECO:0000256" key="5">
    <source>
        <dbReference type="ARBA" id="ARBA00022801"/>
    </source>
</evidence>
<name>A0A226DK80_FOLCA</name>
<organism evidence="12 13">
    <name type="scientific">Folsomia candida</name>
    <name type="common">Springtail</name>
    <dbReference type="NCBI Taxonomy" id="158441"/>
    <lineage>
        <taxon>Eukaryota</taxon>
        <taxon>Metazoa</taxon>
        <taxon>Ecdysozoa</taxon>
        <taxon>Arthropoda</taxon>
        <taxon>Hexapoda</taxon>
        <taxon>Collembola</taxon>
        <taxon>Entomobryomorpha</taxon>
        <taxon>Isotomoidea</taxon>
        <taxon>Isotomidae</taxon>
        <taxon>Proisotominae</taxon>
        <taxon>Folsomia</taxon>
    </lineage>
</organism>
<gene>
    <name evidence="12" type="ORF">Fcan01_19517</name>
</gene>
<dbReference type="InterPro" id="IPR011765">
    <property type="entry name" value="Pept_M16_N"/>
</dbReference>
<evidence type="ECO:0000259" key="11">
    <source>
        <dbReference type="Pfam" id="PF22456"/>
    </source>
</evidence>
<evidence type="ECO:0000256" key="6">
    <source>
        <dbReference type="ARBA" id="ARBA00022833"/>
    </source>
</evidence>
<protein>
    <submittedName>
        <fullName evidence="12">Insulin-degrading enzyme</fullName>
    </submittedName>
</protein>
<dbReference type="PANTHER" id="PTHR43690">
    <property type="entry name" value="NARDILYSIN"/>
    <property type="match status" value="1"/>
</dbReference>
<evidence type="ECO:0000256" key="7">
    <source>
        <dbReference type="ARBA" id="ARBA00023049"/>
    </source>
</evidence>
<dbReference type="PANTHER" id="PTHR43690:SF18">
    <property type="entry name" value="INSULIN-DEGRADING ENZYME-RELATED"/>
    <property type="match status" value="1"/>
</dbReference>
<dbReference type="GO" id="GO:0043171">
    <property type="term" value="P:peptide catabolic process"/>
    <property type="evidence" value="ECO:0007669"/>
    <property type="project" value="TreeGrafter"/>
</dbReference>
<evidence type="ECO:0000256" key="3">
    <source>
        <dbReference type="ARBA" id="ARBA00022670"/>
    </source>
</evidence>
<comment type="cofactor">
    <cofactor evidence="1">
        <name>Zn(2+)</name>
        <dbReference type="ChEBI" id="CHEBI:29105"/>
    </cofactor>
</comment>
<dbReference type="GO" id="GO:0005739">
    <property type="term" value="C:mitochondrion"/>
    <property type="evidence" value="ECO:0007669"/>
    <property type="project" value="TreeGrafter"/>
</dbReference>
<keyword evidence="3" id="KW-0645">Protease</keyword>
<dbReference type="GO" id="GO:0005829">
    <property type="term" value="C:cytosol"/>
    <property type="evidence" value="ECO:0007669"/>
    <property type="project" value="TreeGrafter"/>
</dbReference>
<dbReference type="InterPro" id="IPR050626">
    <property type="entry name" value="Peptidase_M16"/>
</dbReference>
<dbReference type="FunFam" id="3.30.830.10:FF:000012">
    <property type="entry name" value="Protease 3"/>
    <property type="match status" value="1"/>
</dbReference>
<dbReference type="Gene3D" id="3.30.830.10">
    <property type="entry name" value="Metalloenzyme, LuxS/M16 peptidase-like"/>
    <property type="match status" value="4"/>
</dbReference>
<keyword evidence="4" id="KW-0479">Metal-binding</keyword>
<evidence type="ECO:0000259" key="8">
    <source>
        <dbReference type="Pfam" id="PF00675"/>
    </source>
</evidence>
<dbReference type="InterPro" id="IPR032632">
    <property type="entry name" value="Peptidase_M16_M"/>
</dbReference>
<dbReference type="Pfam" id="PF05193">
    <property type="entry name" value="Peptidase_M16_C"/>
    <property type="match status" value="1"/>
</dbReference>
<feature type="domain" description="Coenzyme PQQ synthesis protein F-like C-terminal lobe" evidence="11">
    <location>
        <begin position="819"/>
        <end position="914"/>
    </location>
</feature>
<dbReference type="GO" id="GO:0046872">
    <property type="term" value="F:metal ion binding"/>
    <property type="evidence" value="ECO:0007669"/>
    <property type="project" value="UniProtKB-KW"/>
</dbReference>
<dbReference type="FunFam" id="3.30.830.10:FF:000005">
    <property type="entry name" value="nardilysin isoform X1"/>
    <property type="match status" value="1"/>
</dbReference>
<evidence type="ECO:0000256" key="2">
    <source>
        <dbReference type="ARBA" id="ARBA00007261"/>
    </source>
</evidence>
<dbReference type="Proteomes" id="UP000198287">
    <property type="component" value="Unassembled WGS sequence"/>
</dbReference>
<dbReference type="GO" id="GO:0051603">
    <property type="term" value="P:proteolysis involved in protein catabolic process"/>
    <property type="evidence" value="ECO:0007669"/>
    <property type="project" value="TreeGrafter"/>
</dbReference>
<dbReference type="OrthoDB" id="952271at2759"/>
<feature type="domain" description="Peptidase M16 C-terminal" evidence="9">
    <location>
        <begin position="257"/>
        <end position="435"/>
    </location>
</feature>
<evidence type="ECO:0000313" key="12">
    <source>
        <dbReference type="EMBL" id="OXA45520.1"/>
    </source>
</evidence>
<evidence type="ECO:0000256" key="1">
    <source>
        <dbReference type="ARBA" id="ARBA00001947"/>
    </source>
</evidence>
<dbReference type="FunFam" id="3.30.830.10:FF:000003">
    <property type="entry name" value="Insulin-degrading enzyme"/>
    <property type="match status" value="1"/>
</dbReference>
<dbReference type="SUPFAM" id="SSF63411">
    <property type="entry name" value="LuxS/MPP-like metallohydrolase"/>
    <property type="match status" value="4"/>
</dbReference>
<dbReference type="InterPro" id="IPR007863">
    <property type="entry name" value="Peptidase_M16_C"/>
</dbReference>
<evidence type="ECO:0000259" key="9">
    <source>
        <dbReference type="Pfam" id="PF05193"/>
    </source>
</evidence>
<evidence type="ECO:0000313" key="13">
    <source>
        <dbReference type="Proteomes" id="UP000198287"/>
    </source>
</evidence>
<dbReference type="Pfam" id="PF22456">
    <property type="entry name" value="PqqF-like_C_4"/>
    <property type="match status" value="1"/>
</dbReference>
<feature type="domain" description="Peptidase M16 N-terminal" evidence="8">
    <location>
        <begin position="93"/>
        <end position="215"/>
    </location>
</feature>
<comment type="similarity">
    <text evidence="2">Belongs to the peptidase M16 family.</text>
</comment>
<sequence>MPSWSVTYTDEEEKISAEVIGPRLPCQPTSDGCFIFRVLSAIAMGQQMSRPFRGGVKRPAADMLGESVESPPIIKSPLDKREYRGLTLDNKMRVILISDSLTDKAAVSLSVAAGSMSDPARLPGLAHLCERMIVLGTEKYPEEEDYAGFLAENGGASNAYTARDHTNYYFHVSPHSLPGALDRFAQFFVTPLFTESAMERVVDQIDSEFMGLSCCDHWRLDRVETGTTTLRHPYSFLETGTRWTLWTRPRDMEIDVRSALMDFHKTYYSANLMSLVVLGSETLDELQRLVEDRFLEVDNRDVEAPFWKESPYGADQLQVYLQVVPVKEVRQLHLIFPTPDTTPHYKASAEGYLSHLIRHEGRGSLMSLLKEKNWVNHLEAGSHVPARGFGIFKIAVDLTDEGLQNTDNIVESVFQYLQMLQEHGPQLWVWEEMKDVSAMLFRFKEKERPQSLVSRLSSIMHSYPLEDVLSAGYILTEYKPSLIKEILDALTPENVRVIVVSKEFEDNPIYHEAWYGVKYNYDKIEPETIQKWRNCGRNDRLKMPSKNEFIPSVFDLKKREEQFSESRTKGIIPKIIQNTPLSRVWFLQDNEFLVPKAVVRAEIFSPLPLIEPLNANLNHMLVALIKDLLTEYSYAASVAGLHYVIADSVYGLEIAINGYDHKIGLLIEKIFERLVDLEVDPKRFEVLKDFYIRSLKSWEDEQPYSHASYYFTHLLCEKAWSNEDLLSAMDDVTAEKLKSFAKNFISKVKIEWLIHGNCTSEKGTHSLIASQTSRLREIELPPGSDFIFISEHMTHLNSCAAVLFQTGLQGTHENVVVELLMHIVNQPGFNQLVKEGYEAKIFVRRAHGTQGIQILIQSDRHPEYVEYRIDNFLKHCQEMLKTMTVTEFVQHRAALYVRKSEKPIKLIDRANLIWSEITAQQYNFEKQQLELSELETVTLSDIKNFFEETMALSADKKRRLSVHVVSMAEGGAGQHTSEDDGEIPPPAVGNMEIVNVACWKRRRDFYPAENGLCGFLVNQLMCRDRL</sequence>
<keyword evidence="6" id="KW-0862">Zinc</keyword>
<dbReference type="Pfam" id="PF00675">
    <property type="entry name" value="Peptidase_M16"/>
    <property type="match status" value="1"/>
</dbReference>
<feature type="domain" description="Peptidase M16 middle/third" evidence="10">
    <location>
        <begin position="441"/>
        <end position="728"/>
    </location>
</feature>
<dbReference type="Pfam" id="PF16187">
    <property type="entry name" value="Peptidase_M16_M"/>
    <property type="match status" value="1"/>
</dbReference>
<dbReference type="InterPro" id="IPR011249">
    <property type="entry name" value="Metalloenz_LuxS/M16"/>
</dbReference>
<dbReference type="AlphaFoldDB" id="A0A226DK80"/>
<dbReference type="InterPro" id="IPR054734">
    <property type="entry name" value="PqqF-like_C_4"/>
</dbReference>
<reference evidence="12 13" key="1">
    <citation type="submission" date="2015-12" db="EMBL/GenBank/DDBJ databases">
        <title>The genome of Folsomia candida.</title>
        <authorList>
            <person name="Faddeeva A."/>
            <person name="Derks M.F."/>
            <person name="Anvar Y."/>
            <person name="Smit S."/>
            <person name="Van Straalen N."/>
            <person name="Roelofs D."/>
        </authorList>
    </citation>
    <scope>NUCLEOTIDE SEQUENCE [LARGE SCALE GENOMIC DNA]</scope>
    <source>
        <strain evidence="12 13">VU population</strain>
        <tissue evidence="12">Whole body</tissue>
    </source>
</reference>
<dbReference type="EMBL" id="LNIX01000017">
    <property type="protein sequence ID" value="OXA45520.1"/>
    <property type="molecule type" value="Genomic_DNA"/>
</dbReference>
<evidence type="ECO:0000256" key="4">
    <source>
        <dbReference type="ARBA" id="ARBA00022723"/>
    </source>
</evidence>
<comment type="caution">
    <text evidence="12">The sequence shown here is derived from an EMBL/GenBank/DDBJ whole genome shotgun (WGS) entry which is preliminary data.</text>
</comment>
<dbReference type="OMA" id="WIFDEMK"/>
<evidence type="ECO:0000259" key="10">
    <source>
        <dbReference type="Pfam" id="PF16187"/>
    </source>
</evidence>
<accession>A0A226DK80</accession>
<keyword evidence="7" id="KW-0482">Metalloprotease</keyword>
<dbReference type="GO" id="GO:0004222">
    <property type="term" value="F:metalloendopeptidase activity"/>
    <property type="evidence" value="ECO:0007669"/>
    <property type="project" value="TreeGrafter"/>
</dbReference>
<dbReference type="STRING" id="158441.A0A226DK80"/>
<keyword evidence="13" id="KW-1185">Reference proteome</keyword>
<proteinExistence type="inferred from homology"/>